<dbReference type="Gene3D" id="3.40.800.10">
    <property type="entry name" value="Ureohydrolase domain"/>
    <property type="match status" value="1"/>
</dbReference>
<dbReference type="GO" id="GO:0046872">
    <property type="term" value="F:metal ion binding"/>
    <property type="evidence" value="ECO:0007669"/>
    <property type="project" value="UniProtKB-KW"/>
</dbReference>
<dbReference type="PANTHER" id="PTHR11358:SF35">
    <property type="entry name" value="FORMIMIDOYLGLUTAMASE"/>
    <property type="match status" value="1"/>
</dbReference>
<evidence type="ECO:0000256" key="4">
    <source>
        <dbReference type="ARBA" id="ARBA00023211"/>
    </source>
</evidence>
<keyword evidence="7" id="KW-1185">Reference proteome</keyword>
<dbReference type="RefSeq" id="WP_143236333.1">
    <property type="nucleotide sequence ID" value="NZ_VJWL01000003.1"/>
</dbReference>
<dbReference type="CDD" id="cd09988">
    <property type="entry name" value="Formimidoylglutamase"/>
    <property type="match status" value="1"/>
</dbReference>
<keyword evidence="2" id="KW-0378">Hydrolase</keyword>
<comment type="caution">
    <text evidence="6">The sequence shown here is derived from an EMBL/GenBank/DDBJ whole genome shotgun (WGS) entry which is preliminary data.</text>
</comment>
<evidence type="ECO:0000256" key="1">
    <source>
        <dbReference type="ARBA" id="ARBA00022723"/>
    </source>
</evidence>
<comment type="similarity">
    <text evidence="5">Belongs to the arginase family.</text>
</comment>
<evidence type="ECO:0000313" key="7">
    <source>
        <dbReference type="Proteomes" id="UP000320359"/>
    </source>
</evidence>
<dbReference type="OrthoDB" id="9788689at2"/>
<evidence type="ECO:0000256" key="2">
    <source>
        <dbReference type="ARBA" id="ARBA00022801"/>
    </source>
</evidence>
<dbReference type="GO" id="GO:0033389">
    <property type="term" value="P:putrescine biosynthetic process from arginine, via agmatine"/>
    <property type="evidence" value="ECO:0007669"/>
    <property type="project" value="TreeGrafter"/>
</dbReference>
<dbReference type="InterPro" id="IPR006035">
    <property type="entry name" value="Ureohydrolase"/>
</dbReference>
<proteinExistence type="inferred from homology"/>
<dbReference type="Proteomes" id="UP000320359">
    <property type="component" value="Unassembled WGS sequence"/>
</dbReference>
<dbReference type="GO" id="GO:0006547">
    <property type="term" value="P:L-histidine metabolic process"/>
    <property type="evidence" value="ECO:0007669"/>
    <property type="project" value="UniProtKB-KW"/>
</dbReference>
<dbReference type="PANTHER" id="PTHR11358">
    <property type="entry name" value="ARGINASE/AGMATINASE"/>
    <property type="match status" value="1"/>
</dbReference>
<dbReference type="EMBL" id="VJWL01000003">
    <property type="protein sequence ID" value="TRW48541.1"/>
    <property type="molecule type" value="Genomic_DNA"/>
</dbReference>
<name>A0A552X0F7_9GAMM</name>
<evidence type="ECO:0000313" key="6">
    <source>
        <dbReference type="EMBL" id="TRW48541.1"/>
    </source>
</evidence>
<reference evidence="6 7" key="1">
    <citation type="submission" date="2019-07" db="EMBL/GenBank/DDBJ databases">
        <authorList>
            <person name="Yang M."/>
            <person name="Zhao D."/>
            <person name="Xiang H."/>
        </authorList>
    </citation>
    <scope>NUCLEOTIDE SEQUENCE [LARGE SCALE GENOMIC DNA]</scope>
    <source>
        <strain evidence="6 7">IM1326</strain>
    </source>
</reference>
<dbReference type="AlphaFoldDB" id="A0A552X0F7"/>
<protein>
    <submittedName>
        <fullName evidence="6">Formimidoylglutamase</fullName>
    </submittedName>
</protein>
<keyword evidence="1" id="KW-0479">Metal-binding</keyword>
<keyword evidence="4" id="KW-0464">Manganese</keyword>
<evidence type="ECO:0000256" key="5">
    <source>
        <dbReference type="PROSITE-ProRule" id="PRU00742"/>
    </source>
</evidence>
<sequence length="342" mass="36674">MHQSPSYWRPVNPGAFVHARAGETRIGESINAPQQWSALLDGIADDSIVLIGVPESIGPRANLGRGGAEAGFAAFLQQFLNMQDAGRLPVQRLLLGGEVDCRDLMEQSAHLDASNADDLSQLRALCEQLDGRVREILTPLFARGVRVILIGGGHNNALPLIQALAAAQNSAVGAVNLDPHSDFRPLEGRHSGNGFSYAHKAGLLQHYQVVSLHEAKNSRSTLDQLADAGASYVPMHQLAESRMDKVMAEVARQACDWQIPFGIELDVDAITGAPASAFNYTGVSFAQAQVFVRRLAAYPKARYLHLAEAAPACHPAGLEAGNKACGQLLSELVFTYLLATNQ</sequence>
<dbReference type="GO" id="GO:0008783">
    <property type="term" value="F:agmatinase activity"/>
    <property type="evidence" value="ECO:0007669"/>
    <property type="project" value="TreeGrafter"/>
</dbReference>
<gene>
    <name evidence="6" type="ORF">FM042_09070</name>
</gene>
<organism evidence="6 7">
    <name type="scientific">Aliidiomarina halalkaliphila</name>
    <dbReference type="NCBI Taxonomy" id="2593535"/>
    <lineage>
        <taxon>Bacteria</taxon>
        <taxon>Pseudomonadati</taxon>
        <taxon>Pseudomonadota</taxon>
        <taxon>Gammaproteobacteria</taxon>
        <taxon>Alteromonadales</taxon>
        <taxon>Idiomarinaceae</taxon>
        <taxon>Aliidiomarina</taxon>
    </lineage>
</organism>
<dbReference type="SUPFAM" id="SSF52768">
    <property type="entry name" value="Arginase/deacetylase"/>
    <property type="match status" value="1"/>
</dbReference>
<dbReference type="Pfam" id="PF00491">
    <property type="entry name" value="Arginase"/>
    <property type="match status" value="1"/>
</dbReference>
<evidence type="ECO:0000256" key="3">
    <source>
        <dbReference type="ARBA" id="ARBA00022808"/>
    </source>
</evidence>
<accession>A0A552X0F7</accession>
<keyword evidence="3" id="KW-0369">Histidine metabolism</keyword>
<dbReference type="InterPro" id="IPR023696">
    <property type="entry name" value="Ureohydrolase_dom_sf"/>
</dbReference>
<dbReference type="PROSITE" id="PS51409">
    <property type="entry name" value="ARGINASE_2"/>
    <property type="match status" value="1"/>
</dbReference>